<dbReference type="KEGG" id="dsf:UWK_02074"/>
<comment type="similarity">
    <text evidence="1 4 5">Belongs to the bacterial ribosomal protein bL17 family.</text>
</comment>
<keyword evidence="2 4" id="KW-0689">Ribosomal protein</keyword>
<dbReference type="Gene3D" id="3.90.1030.10">
    <property type="entry name" value="Ribosomal protein L17"/>
    <property type="match status" value="1"/>
</dbReference>
<protein>
    <recommendedName>
        <fullName evidence="4">Large ribosomal subunit protein bL17</fullName>
    </recommendedName>
</protein>
<evidence type="ECO:0000256" key="5">
    <source>
        <dbReference type="RuleBase" id="RU000660"/>
    </source>
</evidence>
<dbReference type="AlphaFoldDB" id="M1P555"/>
<dbReference type="STRING" id="1167006.UWK_02074"/>
<dbReference type="NCBIfam" id="TIGR00059">
    <property type="entry name" value="L17"/>
    <property type="match status" value="1"/>
</dbReference>
<dbReference type="HOGENOM" id="CLU_074407_2_2_7"/>
<evidence type="ECO:0000256" key="3">
    <source>
        <dbReference type="ARBA" id="ARBA00023274"/>
    </source>
</evidence>
<proteinExistence type="inferred from homology"/>
<dbReference type="SUPFAM" id="SSF64263">
    <property type="entry name" value="Prokaryotic ribosomal protein L17"/>
    <property type="match status" value="1"/>
</dbReference>
<dbReference type="Pfam" id="PF01196">
    <property type="entry name" value="Ribosomal_L17"/>
    <property type="match status" value="1"/>
</dbReference>
<sequence>MRHRKTGRRLGRTTSHRLAMVRNMVTSVFEHERIVTTTPKAKEVRKVVDKMITLAKRGDLHAKRQAFSFIQSRDVVAKLFDEIAGQYSDRNGGYTRIIQTGHRRGDAAPMAILELVNYSEEIGEENDN</sequence>
<dbReference type="RefSeq" id="WP_015404308.1">
    <property type="nucleotide sequence ID" value="NC_020304.1"/>
</dbReference>
<evidence type="ECO:0000313" key="6">
    <source>
        <dbReference type="EMBL" id="AGF78618.1"/>
    </source>
</evidence>
<dbReference type="InterPro" id="IPR047859">
    <property type="entry name" value="Ribosomal_bL17_CS"/>
</dbReference>
<dbReference type="eggNOG" id="COG0203">
    <property type="taxonomic scope" value="Bacteria"/>
</dbReference>
<dbReference type="PROSITE" id="PS01167">
    <property type="entry name" value="RIBOSOMAL_L17"/>
    <property type="match status" value="1"/>
</dbReference>
<evidence type="ECO:0000256" key="2">
    <source>
        <dbReference type="ARBA" id="ARBA00022980"/>
    </source>
</evidence>
<gene>
    <name evidence="4" type="primary">rplQ</name>
    <name evidence="6" type="ordered locus">UWK_02074</name>
</gene>
<reference evidence="7" key="1">
    <citation type="journal article" date="2013" name="Stand. Genomic Sci.">
        <title>Complete genome sequence of Desulfocapsa sulfexigens, a marine deltaproteobacterium specialized in disproportionating inorganic sulfur compounds.</title>
        <authorList>
            <person name="Finster K.W."/>
            <person name="Kjeldsen K.U."/>
            <person name="Kube M."/>
            <person name="Reinhardt R."/>
            <person name="Mussmann M."/>
            <person name="Amann R."/>
            <person name="Schreiber L."/>
        </authorList>
    </citation>
    <scope>NUCLEOTIDE SEQUENCE [LARGE SCALE GENOMIC DNA]</scope>
    <source>
        <strain evidence="7">DSM 10523 / SB164P1</strain>
    </source>
</reference>
<keyword evidence="7" id="KW-1185">Reference proteome</keyword>
<dbReference type="Proteomes" id="UP000011721">
    <property type="component" value="Chromosome"/>
</dbReference>
<dbReference type="InterPro" id="IPR036373">
    <property type="entry name" value="Ribosomal_bL17_sf"/>
</dbReference>
<dbReference type="GO" id="GO:0006412">
    <property type="term" value="P:translation"/>
    <property type="evidence" value="ECO:0007669"/>
    <property type="project" value="UniProtKB-UniRule"/>
</dbReference>
<keyword evidence="3 4" id="KW-0687">Ribonucleoprotein</keyword>
<dbReference type="OrthoDB" id="9809073at2"/>
<organism evidence="6 7">
    <name type="scientific">Desulfocapsa sulfexigens (strain DSM 10523 / SB164P1)</name>
    <dbReference type="NCBI Taxonomy" id="1167006"/>
    <lineage>
        <taxon>Bacteria</taxon>
        <taxon>Pseudomonadati</taxon>
        <taxon>Thermodesulfobacteriota</taxon>
        <taxon>Desulfobulbia</taxon>
        <taxon>Desulfobulbales</taxon>
        <taxon>Desulfocapsaceae</taxon>
        <taxon>Desulfocapsa</taxon>
    </lineage>
</organism>
<name>M1P555_DESSD</name>
<evidence type="ECO:0000256" key="1">
    <source>
        <dbReference type="ARBA" id="ARBA00008777"/>
    </source>
</evidence>
<comment type="subunit">
    <text evidence="4">Part of the 50S ribosomal subunit. Contacts protein L32.</text>
</comment>
<dbReference type="HAMAP" id="MF_01368">
    <property type="entry name" value="Ribosomal_bL17"/>
    <property type="match status" value="1"/>
</dbReference>
<dbReference type="PANTHER" id="PTHR14413:SF16">
    <property type="entry name" value="LARGE RIBOSOMAL SUBUNIT PROTEIN BL17M"/>
    <property type="match status" value="1"/>
</dbReference>
<accession>M1P555</accession>
<dbReference type="GO" id="GO:0022625">
    <property type="term" value="C:cytosolic large ribosomal subunit"/>
    <property type="evidence" value="ECO:0007669"/>
    <property type="project" value="TreeGrafter"/>
</dbReference>
<dbReference type="FunFam" id="3.90.1030.10:FF:000001">
    <property type="entry name" value="50S ribosomal protein L17"/>
    <property type="match status" value="1"/>
</dbReference>
<dbReference type="PANTHER" id="PTHR14413">
    <property type="entry name" value="RIBOSOMAL PROTEIN L17"/>
    <property type="match status" value="1"/>
</dbReference>
<dbReference type="PATRIC" id="fig|1167006.5.peg.2259"/>
<dbReference type="GO" id="GO:0003735">
    <property type="term" value="F:structural constituent of ribosome"/>
    <property type="evidence" value="ECO:0007669"/>
    <property type="project" value="InterPro"/>
</dbReference>
<evidence type="ECO:0000256" key="4">
    <source>
        <dbReference type="HAMAP-Rule" id="MF_01368"/>
    </source>
</evidence>
<evidence type="ECO:0000313" key="7">
    <source>
        <dbReference type="Proteomes" id="UP000011721"/>
    </source>
</evidence>
<dbReference type="InterPro" id="IPR000456">
    <property type="entry name" value="Ribosomal_bL17"/>
</dbReference>
<dbReference type="EMBL" id="CP003985">
    <property type="protein sequence ID" value="AGF78618.1"/>
    <property type="molecule type" value="Genomic_DNA"/>
</dbReference>